<keyword evidence="9" id="KW-1185">Reference proteome</keyword>
<gene>
    <name evidence="8" type="ORF">CC1G_03296</name>
</gene>
<accession>A8N7F3</accession>
<dbReference type="GO" id="GO:0016706">
    <property type="term" value="F:2-oxoglutarate-dependent dioxygenase activity"/>
    <property type="evidence" value="ECO:0007669"/>
    <property type="project" value="TreeGrafter"/>
</dbReference>
<dbReference type="VEuPathDB" id="FungiDB:CC1G_03296"/>
<dbReference type="InterPro" id="IPR042098">
    <property type="entry name" value="TauD-like_sf"/>
</dbReference>
<protein>
    <submittedName>
        <fullName evidence="8">Alpha-ketoglutarate-dependent taurine dioxygenase</fullName>
    </submittedName>
</protein>
<dbReference type="InParanoid" id="A8N7F3"/>
<dbReference type="Proteomes" id="UP000001861">
    <property type="component" value="Unassembled WGS sequence"/>
</dbReference>
<evidence type="ECO:0000256" key="2">
    <source>
        <dbReference type="ARBA" id="ARBA00022723"/>
    </source>
</evidence>
<comment type="caution">
    <text evidence="8">The sequence shown here is derived from an EMBL/GenBank/DDBJ whole genome shotgun (WGS) entry which is preliminary data.</text>
</comment>
<dbReference type="HOGENOM" id="CLU_036005_0_0_1"/>
<dbReference type="OMA" id="GWAPHPA"/>
<feature type="region of interest" description="Disordered" evidence="6">
    <location>
        <begin position="1"/>
        <end position="37"/>
    </location>
</feature>
<proteinExistence type="inferred from homology"/>
<dbReference type="eggNOG" id="ENOG502QT05">
    <property type="taxonomic scope" value="Eukaryota"/>
</dbReference>
<dbReference type="PANTHER" id="PTHR30468">
    <property type="entry name" value="ALPHA-KETOGLUTARATE-DEPENDENT SULFONATE DIOXYGENASE"/>
    <property type="match status" value="1"/>
</dbReference>
<dbReference type="KEGG" id="cci:CC1G_03296"/>
<dbReference type="InterPro" id="IPR051323">
    <property type="entry name" value="AtsK-like"/>
</dbReference>
<evidence type="ECO:0000313" key="9">
    <source>
        <dbReference type="Proteomes" id="UP000001861"/>
    </source>
</evidence>
<evidence type="ECO:0000256" key="3">
    <source>
        <dbReference type="ARBA" id="ARBA00022964"/>
    </source>
</evidence>
<sequence>MAPSVSEIVHHESPVPTNNPKKWHRVDLSNKYPPNSNLEERLEQHQPFEHVDPGSRADPTLPRLLSPNTKVKHLSPYIGTELSGIQLSQLTKEGLDELGLFVAQRKLVIFREQDFQDLPPEKQVAIAANGVSLTLEGFTQSHFGVPHLHATLPNIEGHPAYVNLLRQPGKRNINDYFIDTFLSYAFWHSDVSYEPQPPSTTFFWPLDQPTVGGDTLFLSTTEAYNRLSPEFQKRLVGLKALHSGVAQVEESRRSGGAVRKEPVEAVHPVIRVHPVTGEKSIFVNPAFTRHIVGLKKEESDALLKFLYDHIAKGADFQVRARHEPGSVIIWDNRVTNHSAVPDYGKDVRRHNLRLTPLGEVPIPAQ</sequence>
<evidence type="ECO:0000256" key="6">
    <source>
        <dbReference type="SAM" id="MobiDB-lite"/>
    </source>
</evidence>
<comment type="similarity">
    <text evidence="1">Belongs to the TfdA dioxygenase family.</text>
</comment>
<evidence type="ECO:0000256" key="1">
    <source>
        <dbReference type="ARBA" id="ARBA00005896"/>
    </source>
</evidence>
<name>A8N7F3_COPC7</name>
<evidence type="ECO:0000313" key="8">
    <source>
        <dbReference type="EMBL" id="EAU91128.2"/>
    </source>
</evidence>
<dbReference type="InterPro" id="IPR003819">
    <property type="entry name" value="TauD/TfdA-like"/>
</dbReference>
<dbReference type="AlphaFoldDB" id="A8N7F3"/>
<feature type="domain" description="TauD/TfdA-like" evidence="7">
    <location>
        <begin position="71"/>
        <end position="355"/>
    </location>
</feature>
<organism evidence="8 9">
    <name type="scientific">Coprinopsis cinerea (strain Okayama-7 / 130 / ATCC MYA-4618 / FGSC 9003)</name>
    <name type="common">Inky cap fungus</name>
    <name type="synonym">Hormographiella aspergillata</name>
    <dbReference type="NCBI Taxonomy" id="240176"/>
    <lineage>
        <taxon>Eukaryota</taxon>
        <taxon>Fungi</taxon>
        <taxon>Dikarya</taxon>
        <taxon>Basidiomycota</taxon>
        <taxon>Agaricomycotina</taxon>
        <taxon>Agaricomycetes</taxon>
        <taxon>Agaricomycetidae</taxon>
        <taxon>Agaricales</taxon>
        <taxon>Agaricineae</taxon>
        <taxon>Psathyrellaceae</taxon>
        <taxon>Coprinopsis</taxon>
    </lineage>
</organism>
<dbReference type="OrthoDB" id="10257314at2759"/>
<evidence type="ECO:0000256" key="4">
    <source>
        <dbReference type="ARBA" id="ARBA00023002"/>
    </source>
</evidence>
<reference evidence="8 9" key="1">
    <citation type="journal article" date="2010" name="Proc. Natl. Acad. Sci. U.S.A.">
        <title>Insights into evolution of multicellular fungi from the assembled chromosomes of the mushroom Coprinopsis cinerea (Coprinus cinereus).</title>
        <authorList>
            <person name="Stajich J.E."/>
            <person name="Wilke S.K."/>
            <person name="Ahren D."/>
            <person name="Au C.H."/>
            <person name="Birren B.W."/>
            <person name="Borodovsky M."/>
            <person name="Burns C."/>
            <person name="Canback B."/>
            <person name="Casselton L.A."/>
            <person name="Cheng C.K."/>
            <person name="Deng J."/>
            <person name="Dietrich F.S."/>
            <person name="Fargo D.C."/>
            <person name="Farman M.L."/>
            <person name="Gathman A.C."/>
            <person name="Goldberg J."/>
            <person name="Guigo R."/>
            <person name="Hoegger P.J."/>
            <person name="Hooker J.B."/>
            <person name="Huggins A."/>
            <person name="James T.Y."/>
            <person name="Kamada T."/>
            <person name="Kilaru S."/>
            <person name="Kodira C."/>
            <person name="Kues U."/>
            <person name="Kupfer D."/>
            <person name="Kwan H.S."/>
            <person name="Lomsadze A."/>
            <person name="Li W."/>
            <person name="Lilly W.W."/>
            <person name="Ma L.J."/>
            <person name="Mackey A.J."/>
            <person name="Manning G."/>
            <person name="Martin F."/>
            <person name="Muraguchi H."/>
            <person name="Natvig D.O."/>
            <person name="Palmerini H."/>
            <person name="Ramesh M.A."/>
            <person name="Rehmeyer C.J."/>
            <person name="Roe B.A."/>
            <person name="Shenoy N."/>
            <person name="Stanke M."/>
            <person name="Ter-Hovhannisyan V."/>
            <person name="Tunlid A."/>
            <person name="Velagapudi R."/>
            <person name="Vision T.J."/>
            <person name="Zeng Q."/>
            <person name="Zolan M.E."/>
            <person name="Pukkila P.J."/>
        </authorList>
    </citation>
    <scope>NUCLEOTIDE SEQUENCE [LARGE SCALE GENOMIC DNA]</scope>
    <source>
        <strain evidence="9">Okayama-7 / 130 / ATCC MYA-4618 / FGSC 9003</strain>
    </source>
</reference>
<dbReference type="PANTHER" id="PTHR30468:SF1">
    <property type="entry name" value="ALPHA-KETOGLUTARATE-DEPENDENT SULFONATE DIOXYGENASE"/>
    <property type="match status" value="1"/>
</dbReference>
<keyword evidence="5" id="KW-0408">Iron</keyword>
<dbReference type="Gene3D" id="3.60.130.10">
    <property type="entry name" value="Clavaminate synthase-like"/>
    <property type="match status" value="1"/>
</dbReference>
<dbReference type="GO" id="GO:0046872">
    <property type="term" value="F:metal ion binding"/>
    <property type="evidence" value="ECO:0007669"/>
    <property type="project" value="UniProtKB-KW"/>
</dbReference>
<dbReference type="EMBL" id="AACS02000003">
    <property type="protein sequence ID" value="EAU91128.2"/>
    <property type="molecule type" value="Genomic_DNA"/>
</dbReference>
<keyword evidence="4" id="KW-0560">Oxidoreductase</keyword>
<keyword evidence="2" id="KW-0479">Metal-binding</keyword>
<evidence type="ECO:0000256" key="5">
    <source>
        <dbReference type="ARBA" id="ARBA00023004"/>
    </source>
</evidence>
<dbReference type="GeneID" id="6007204"/>
<dbReference type="GO" id="GO:0005737">
    <property type="term" value="C:cytoplasm"/>
    <property type="evidence" value="ECO:0007669"/>
    <property type="project" value="TreeGrafter"/>
</dbReference>
<dbReference type="FunFam" id="3.60.130.10:FF:000003">
    <property type="entry name" value="Alpha-ketoglutarate-dependent taurine dioxygenase"/>
    <property type="match status" value="1"/>
</dbReference>
<dbReference type="Pfam" id="PF02668">
    <property type="entry name" value="TauD"/>
    <property type="match status" value="1"/>
</dbReference>
<keyword evidence="3 8" id="KW-0223">Dioxygenase</keyword>
<dbReference type="SUPFAM" id="SSF51197">
    <property type="entry name" value="Clavaminate synthase-like"/>
    <property type="match status" value="1"/>
</dbReference>
<evidence type="ECO:0000259" key="7">
    <source>
        <dbReference type="Pfam" id="PF02668"/>
    </source>
</evidence>
<dbReference type="RefSeq" id="XP_001830759.2">
    <property type="nucleotide sequence ID" value="XM_001830707.2"/>
</dbReference>